<comment type="caution">
    <text evidence="3">The sequence shown here is derived from an EMBL/GenBank/DDBJ whole genome shotgun (WGS) entry which is preliminary data.</text>
</comment>
<dbReference type="STRING" id="1172194.WQQ_18260"/>
<evidence type="ECO:0008006" key="5">
    <source>
        <dbReference type="Google" id="ProtNLM"/>
    </source>
</evidence>
<comment type="similarity">
    <text evidence="1">Belongs to the short-chain dehydrogenases/reductases (SDR) family.</text>
</comment>
<organism evidence="3 4">
    <name type="scientific">Hydrocarboniphaga effusa AP103</name>
    <dbReference type="NCBI Taxonomy" id="1172194"/>
    <lineage>
        <taxon>Bacteria</taxon>
        <taxon>Pseudomonadati</taxon>
        <taxon>Pseudomonadota</taxon>
        <taxon>Gammaproteobacteria</taxon>
        <taxon>Nevskiales</taxon>
        <taxon>Nevskiaceae</taxon>
        <taxon>Hydrocarboniphaga</taxon>
    </lineage>
</organism>
<dbReference type="PRINTS" id="PR00080">
    <property type="entry name" value="SDRFAMILY"/>
</dbReference>
<reference evidence="3 4" key="1">
    <citation type="journal article" date="2012" name="J. Bacteriol.">
        <title>Genome Sequence of n-Alkane-Degrading Hydrocarboniphaga effusa Strain AP103T (ATCC BAA-332T).</title>
        <authorList>
            <person name="Chang H.K."/>
            <person name="Zylstra G.J."/>
            <person name="Chae J.C."/>
        </authorList>
    </citation>
    <scope>NUCLEOTIDE SEQUENCE [LARGE SCALE GENOMIC DNA]</scope>
    <source>
        <strain evidence="3 4">AP103</strain>
    </source>
</reference>
<dbReference type="Gene3D" id="3.40.50.720">
    <property type="entry name" value="NAD(P)-binding Rossmann-like Domain"/>
    <property type="match status" value="1"/>
</dbReference>
<gene>
    <name evidence="3" type="ORF">WQQ_18260</name>
</gene>
<dbReference type="InterPro" id="IPR020904">
    <property type="entry name" value="Sc_DH/Rdtase_CS"/>
</dbReference>
<keyword evidence="4" id="KW-1185">Reference proteome</keyword>
<evidence type="ECO:0000313" key="4">
    <source>
        <dbReference type="Proteomes" id="UP000003704"/>
    </source>
</evidence>
<dbReference type="PRINTS" id="PR00081">
    <property type="entry name" value="GDHRDH"/>
</dbReference>
<proteinExistence type="inferred from homology"/>
<evidence type="ECO:0000256" key="1">
    <source>
        <dbReference type="ARBA" id="ARBA00006484"/>
    </source>
</evidence>
<evidence type="ECO:0000313" key="3">
    <source>
        <dbReference type="EMBL" id="EIT71689.1"/>
    </source>
</evidence>
<name>I7ZID6_9GAMM</name>
<dbReference type="OrthoDB" id="9793499at2"/>
<dbReference type="PATRIC" id="fig|1172194.4.peg.1767"/>
<dbReference type="EMBL" id="AKGD01000001">
    <property type="protein sequence ID" value="EIT71689.1"/>
    <property type="molecule type" value="Genomic_DNA"/>
</dbReference>
<dbReference type="AlphaFoldDB" id="I7ZID6"/>
<dbReference type="InterPro" id="IPR036291">
    <property type="entry name" value="NAD(P)-bd_dom_sf"/>
</dbReference>
<dbReference type="Pfam" id="PF13561">
    <property type="entry name" value="adh_short_C2"/>
    <property type="match status" value="1"/>
</dbReference>
<dbReference type="RefSeq" id="WP_007184775.1">
    <property type="nucleotide sequence ID" value="NZ_AKGD01000001.1"/>
</dbReference>
<dbReference type="InterPro" id="IPR002347">
    <property type="entry name" value="SDR_fam"/>
</dbReference>
<sequence>MKPDSTESAPVAIVTGAGRRIGSAIATALHEAGYRILLHYRLSGEGARRLEAEFNTRRPNSAACFAGDMADDALPEALAQTALEYWGRLDALVNNASSFYPTALQALTPAQFGDLIASNLKGPLFLAKACAARMQRGAIVNVLDIHARKPMPGYVAYCAAKAGLWSVTESLAIELAPRIRVNGVAPGRMIWGVGDNLDEAARFAEEQRIPMKQLGGGAEVARTIRFLLSDEAGYINGAVLPVDGGLRLT</sequence>
<protein>
    <recommendedName>
        <fullName evidence="5">Pteridine reductase</fullName>
    </recommendedName>
</protein>
<accession>I7ZID6</accession>
<dbReference type="PROSITE" id="PS00061">
    <property type="entry name" value="ADH_SHORT"/>
    <property type="match status" value="1"/>
</dbReference>
<dbReference type="PANTHER" id="PTHR43639">
    <property type="entry name" value="OXIDOREDUCTASE, SHORT-CHAIN DEHYDROGENASE/REDUCTASE FAMILY (AFU_ORTHOLOGUE AFUA_5G02870)"/>
    <property type="match status" value="1"/>
</dbReference>
<dbReference type="GO" id="GO:0016491">
    <property type="term" value="F:oxidoreductase activity"/>
    <property type="evidence" value="ECO:0007669"/>
    <property type="project" value="UniProtKB-KW"/>
</dbReference>
<dbReference type="SUPFAM" id="SSF51735">
    <property type="entry name" value="NAD(P)-binding Rossmann-fold domains"/>
    <property type="match status" value="1"/>
</dbReference>
<dbReference type="Proteomes" id="UP000003704">
    <property type="component" value="Unassembled WGS sequence"/>
</dbReference>
<evidence type="ECO:0000256" key="2">
    <source>
        <dbReference type="ARBA" id="ARBA00023002"/>
    </source>
</evidence>
<keyword evidence="2" id="KW-0560">Oxidoreductase</keyword>
<dbReference type="PANTHER" id="PTHR43639:SF1">
    <property type="entry name" value="SHORT-CHAIN DEHYDROGENASE_REDUCTASE FAMILY PROTEIN"/>
    <property type="match status" value="1"/>
</dbReference>